<dbReference type="InterPro" id="IPR049251">
    <property type="entry name" value="DUF6884"/>
</dbReference>
<reference evidence="2" key="1">
    <citation type="submission" date="2018-07" db="EMBL/GenBank/DDBJ databases">
        <authorList>
            <consortium name="GenomeTrakr network: Whole genome sequencing for foodborne pathogen traceback"/>
        </authorList>
    </citation>
    <scope>NUCLEOTIDE SEQUENCE</scope>
    <source>
        <strain evidence="2">MDH-2013-00175</strain>
    </source>
</reference>
<protein>
    <recommendedName>
        <fullName evidence="1">DUF6884 domain-containing protein</fullName>
    </recommendedName>
</protein>
<comment type="caution">
    <text evidence="2">The sequence shown here is derived from an EMBL/GenBank/DDBJ whole genome shotgun (WGS) entry which is preliminary data.</text>
</comment>
<name>A0A5U3G6D6_SALET</name>
<organism evidence="2">
    <name type="scientific">Salmonella enterica I</name>
    <dbReference type="NCBI Taxonomy" id="59201"/>
    <lineage>
        <taxon>Bacteria</taxon>
        <taxon>Pseudomonadati</taxon>
        <taxon>Pseudomonadota</taxon>
        <taxon>Gammaproteobacteria</taxon>
        <taxon>Enterobacterales</taxon>
        <taxon>Enterobacteriaceae</taxon>
        <taxon>Salmonella</taxon>
    </lineage>
</organism>
<dbReference type="Pfam" id="PF21818">
    <property type="entry name" value="DUF6884"/>
    <property type="match status" value="1"/>
</dbReference>
<dbReference type="AlphaFoldDB" id="A0A5U3G6D6"/>
<accession>A0A5U3G6D6</accession>
<evidence type="ECO:0000313" key="2">
    <source>
        <dbReference type="EMBL" id="EBP4061141.1"/>
    </source>
</evidence>
<sequence>MYSTFRANVTATRPAIVILSAKHGFIEADRVIEPYEQRMTEARANEMIAELPGFDSIEWPAGVRSILLAGGKTYRKVMLAAVERRKALGLLDSNIVIE</sequence>
<gene>
    <name evidence="2" type="ORF">Z599_26230</name>
</gene>
<proteinExistence type="predicted"/>
<dbReference type="EMBL" id="AAGLQK010000082">
    <property type="protein sequence ID" value="EBP4061141.1"/>
    <property type="molecule type" value="Genomic_DNA"/>
</dbReference>
<feature type="domain" description="DUF6884" evidence="1">
    <location>
        <begin position="2"/>
        <end position="81"/>
    </location>
</feature>
<evidence type="ECO:0000259" key="1">
    <source>
        <dbReference type="Pfam" id="PF21818"/>
    </source>
</evidence>